<dbReference type="OMA" id="GESICKG"/>
<dbReference type="HOGENOM" id="CLU_1274058_0_0_1"/>
<evidence type="ECO:0008006" key="3">
    <source>
        <dbReference type="Google" id="ProtNLM"/>
    </source>
</evidence>
<evidence type="ECO:0000313" key="2">
    <source>
        <dbReference type="Proteomes" id="UP000007015"/>
    </source>
</evidence>
<keyword evidence="2" id="KW-1185">Reference proteome</keyword>
<dbReference type="Proteomes" id="UP000007015">
    <property type="component" value="Chromosome 1"/>
</dbReference>
<gene>
    <name evidence="1" type="ORF">OsI_01607</name>
</gene>
<dbReference type="Gramene" id="BGIOSGA003368-TA">
    <property type="protein sequence ID" value="BGIOSGA003368-PA"/>
    <property type="gene ID" value="BGIOSGA003368"/>
</dbReference>
<evidence type="ECO:0000313" key="1">
    <source>
        <dbReference type="EMBL" id="EAY73732.1"/>
    </source>
</evidence>
<sequence>MEAHKVGQRGESICKGETVVNYREWAFCVETALRGHGLAFHFTDDPPMPKTGDKTNDTNAAEIKSWKINDGKVMAAIVNSVKHSLIVSLSKFQTAKAIWGSLKQRYVQDSGALLHTLMQQTHAIEQNDMSIDEYYSAFDRLMGSLTSMVPACTTAACPAHQFLEKFLTYRFVMGVREDFDSIRTRLLHSSSTLTMALALSDLLAEETRLKSLPAPAV</sequence>
<dbReference type="AlphaFoldDB" id="A2WP36"/>
<dbReference type="PANTHER" id="PTHR37610">
    <property type="entry name" value="CCHC-TYPE DOMAIN-CONTAINING PROTEIN"/>
    <property type="match status" value="1"/>
</dbReference>
<dbReference type="STRING" id="39946.A2WP36"/>
<proteinExistence type="predicted"/>
<dbReference type="Pfam" id="PF14223">
    <property type="entry name" value="Retrotran_gag_2"/>
    <property type="match status" value="1"/>
</dbReference>
<protein>
    <recommendedName>
        <fullName evidence="3">Retrotransposon protein, putative, Ty1-copia subclass</fullName>
    </recommendedName>
</protein>
<reference evidence="1 2" key="1">
    <citation type="journal article" date="2005" name="PLoS Biol.">
        <title>The genomes of Oryza sativa: a history of duplications.</title>
        <authorList>
            <person name="Yu J."/>
            <person name="Wang J."/>
            <person name="Lin W."/>
            <person name="Li S."/>
            <person name="Li H."/>
            <person name="Zhou J."/>
            <person name="Ni P."/>
            <person name="Dong W."/>
            <person name="Hu S."/>
            <person name="Zeng C."/>
            <person name="Zhang J."/>
            <person name="Zhang Y."/>
            <person name="Li R."/>
            <person name="Xu Z."/>
            <person name="Li S."/>
            <person name="Li X."/>
            <person name="Zheng H."/>
            <person name="Cong L."/>
            <person name="Lin L."/>
            <person name="Yin J."/>
            <person name="Geng J."/>
            <person name="Li G."/>
            <person name="Shi J."/>
            <person name="Liu J."/>
            <person name="Lv H."/>
            <person name="Li J."/>
            <person name="Wang J."/>
            <person name="Deng Y."/>
            <person name="Ran L."/>
            <person name="Shi X."/>
            <person name="Wang X."/>
            <person name="Wu Q."/>
            <person name="Li C."/>
            <person name="Ren X."/>
            <person name="Wang J."/>
            <person name="Wang X."/>
            <person name="Li D."/>
            <person name="Liu D."/>
            <person name="Zhang X."/>
            <person name="Ji Z."/>
            <person name="Zhao W."/>
            <person name="Sun Y."/>
            <person name="Zhang Z."/>
            <person name="Bao J."/>
            <person name="Han Y."/>
            <person name="Dong L."/>
            <person name="Ji J."/>
            <person name="Chen P."/>
            <person name="Wu S."/>
            <person name="Liu J."/>
            <person name="Xiao Y."/>
            <person name="Bu D."/>
            <person name="Tan J."/>
            <person name="Yang L."/>
            <person name="Ye C."/>
            <person name="Zhang J."/>
            <person name="Xu J."/>
            <person name="Zhou Y."/>
            <person name="Yu Y."/>
            <person name="Zhang B."/>
            <person name="Zhuang S."/>
            <person name="Wei H."/>
            <person name="Liu B."/>
            <person name="Lei M."/>
            <person name="Yu H."/>
            <person name="Li Y."/>
            <person name="Xu H."/>
            <person name="Wei S."/>
            <person name="He X."/>
            <person name="Fang L."/>
            <person name="Zhang Z."/>
            <person name="Zhang Y."/>
            <person name="Huang X."/>
            <person name="Su Z."/>
            <person name="Tong W."/>
            <person name="Li J."/>
            <person name="Tong Z."/>
            <person name="Li S."/>
            <person name="Ye J."/>
            <person name="Wang L."/>
            <person name="Fang L."/>
            <person name="Lei T."/>
            <person name="Chen C."/>
            <person name="Chen H."/>
            <person name="Xu Z."/>
            <person name="Li H."/>
            <person name="Huang H."/>
            <person name="Zhang F."/>
            <person name="Xu H."/>
            <person name="Li N."/>
            <person name="Zhao C."/>
            <person name="Li S."/>
            <person name="Dong L."/>
            <person name="Huang Y."/>
            <person name="Li L."/>
            <person name="Xi Y."/>
            <person name="Qi Q."/>
            <person name="Li W."/>
            <person name="Zhang B."/>
            <person name="Hu W."/>
            <person name="Zhang Y."/>
            <person name="Tian X."/>
            <person name="Jiao Y."/>
            <person name="Liang X."/>
            <person name="Jin J."/>
            <person name="Gao L."/>
            <person name="Zheng W."/>
            <person name="Hao B."/>
            <person name="Liu S."/>
            <person name="Wang W."/>
            <person name="Yuan L."/>
            <person name="Cao M."/>
            <person name="McDermott J."/>
            <person name="Samudrala R."/>
            <person name="Wang J."/>
            <person name="Wong G.K."/>
            <person name="Yang H."/>
        </authorList>
    </citation>
    <scope>NUCLEOTIDE SEQUENCE [LARGE SCALE GENOMIC DNA]</scope>
    <source>
        <strain evidence="2">cv. 93-11</strain>
    </source>
</reference>
<organism evidence="1 2">
    <name type="scientific">Oryza sativa subsp. indica</name>
    <name type="common">Rice</name>
    <dbReference type="NCBI Taxonomy" id="39946"/>
    <lineage>
        <taxon>Eukaryota</taxon>
        <taxon>Viridiplantae</taxon>
        <taxon>Streptophyta</taxon>
        <taxon>Embryophyta</taxon>
        <taxon>Tracheophyta</taxon>
        <taxon>Spermatophyta</taxon>
        <taxon>Magnoliopsida</taxon>
        <taxon>Liliopsida</taxon>
        <taxon>Poales</taxon>
        <taxon>Poaceae</taxon>
        <taxon>BOP clade</taxon>
        <taxon>Oryzoideae</taxon>
        <taxon>Oryzeae</taxon>
        <taxon>Oryzinae</taxon>
        <taxon>Oryza</taxon>
        <taxon>Oryza sativa</taxon>
    </lineage>
</organism>
<dbReference type="EMBL" id="CM000126">
    <property type="protein sequence ID" value="EAY73732.1"/>
    <property type="molecule type" value="Genomic_DNA"/>
</dbReference>
<dbReference type="PANTHER" id="PTHR37610:SF40">
    <property type="entry name" value="OS01G0909600 PROTEIN"/>
    <property type="match status" value="1"/>
</dbReference>
<name>A2WP36_ORYSI</name>
<accession>A2WP36</accession>